<evidence type="ECO:0000313" key="1">
    <source>
        <dbReference type="EMBL" id="MCD9645323.1"/>
    </source>
</evidence>
<reference evidence="1 2" key="1">
    <citation type="journal article" date="2021" name="BMC Genomics">
        <title>Datura genome reveals duplications of psychoactive alkaloid biosynthetic genes and high mutation rate following tissue culture.</title>
        <authorList>
            <person name="Rajewski A."/>
            <person name="Carter-House D."/>
            <person name="Stajich J."/>
            <person name="Litt A."/>
        </authorList>
    </citation>
    <scope>NUCLEOTIDE SEQUENCE [LARGE SCALE GENOMIC DNA]</scope>
    <source>
        <strain evidence="1">AR-01</strain>
    </source>
</reference>
<gene>
    <name evidence="1" type="ORF">HAX54_034161</name>
</gene>
<name>A0ABS8VGQ8_DATST</name>
<evidence type="ECO:0000313" key="2">
    <source>
        <dbReference type="Proteomes" id="UP000823775"/>
    </source>
</evidence>
<dbReference type="EMBL" id="JACEIK010004399">
    <property type="protein sequence ID" value="MCD9645323.1"/>
    <property type="molecule type" value="Genomic_DNA"/>
</dbReference>
<organism evidence="1 2">
    <name type="scientific">Datura stramonium</name>
    <name type="common">Jimsonweed</name>
    <name type="synonym">Common thornapple</name>
    <dbReference type="NCBI Taxonomy" id="4076"/>
    <lineage>
        <taxon>Eukaryota</taxon>
        <taxon>Viridiplantae</taxon>
        <taxon>Streptophyta</taxon>
        <taxon>Embryophyta</taxon>
        <taxon>Tracheophyta</taxon>
        <taxon>Spermatophyta</taxon>
        <taxon>Magnoliopsida</taxon>
        <taxon>eudicotyledons</taxon>
        <taxon>Gunneridae</taxon>
        <taxon>Pentapetalae</taxon>
        <taxon>asterids</taxon>
        <taxon>lamiids</taxon>
        <taxon>Solanales</taxon>
        <taxon>Solanaceae</taxon>
        <taxon>Solanoideae</taxon>
        <taxon>Datureae</taxon>
        <taxon>Datura</taxon>
    </lineage>
</organism>
<accession>A0ABS8VGQ8</accession>
<protein>
    <submittedName>
        <fullName evidence="1">Uncharacterized protein</fullName>
    </submittedName>
</protein>
<dbReference type="Proteomes" id="UP000823775">
    <property type="component" value="Unassembled WGS sequence"/>
</dbReference>
<sequence>MDKFGWWRLEKGRKERRGRSGCFPANNGLAENNGVQRRLVVHGEEEEEGEAAVMVAGRREGNYGGWDLFTGESEDDEGKRVCDWFFGGYLPKTMEGEEDEAELVV</sequence>
<keyword evidence="2" id="KW-1185">Reference proteome</keyword>
<comment type="caution">
    <text evidence="1">The sequence shown here is derived from an EMBL/GenBank/DDBJ whole genome shotgun (WGS) entry which is preliminary data.</text>
</comment>
<proteinExistence type="predicted"/>